<reference evidence="2" key="1">
    <citation type="journal article" date="2014" name="Genome Announc.">
        <title>Draft Genome Sequences of Three Alkaliphilic Bacillus Strains, Bacillus wakoensis JCM 9140T, Bacillus akibai JCM 9157T, and Bacillus hemicellulosilyticus JCM 9152T.</title>
        <authorList>
            <person name="Yuki M."/>
            <person name="Oshima K."/>
            <person name="Suda W."/>
            <person name="Oshida Y."/>
            <person name="Kitamura K."/>
            <person name="Iida T."/>
            <person name="Hattori M."/>
            <person name="Ohkuma M."/>
        </authorList>
    </citation>
    <scope>NUCLEOTIDE SEQUENCE [LARGE SCALE GENOMIC DNA]</scope>
    <source>
        <strain evidence="2">JCM 9140</strain>
    </source>
</reference>
<dbReference type="STRING" id="1236970.JCM9140_1171"/>
<dbReference type="AlphaFoldDB" id="W4PZC6"/>
<accession>W4PZC6</accession>
<dbReference type="Proteomes" id="UP000018890">
    <property type="component" value="Unassembled WGS sequence"/>
</dbReference>
<evidence type="ECO:0000256" key="1">
    <source>
        <dbReference type="SAM" id="SignalP"/>
    </source>
</evidence>
<name>W4PZC6_9BACI</name>
<gene>
    <name evidence="2" type="ORF">JCM9140_1171</name>
</gene>
<evidence type="ECO:0000313" key="2">
    <source>
        <dbReference type="EMBL" id="GAE25191.1"/>
    </source>
</evidence>
<organism evidence="2 3">
    <name type="scientific">Halalkalibacter wakoensis JCM 9140</name>
    <dbReference type="NCBI Taxonomy" id="1236970"/>
    <lineage>
        <taxon>Bacteria</taxon>
        <taxon>Bacillati</taxon>
        <taxon>Bacillota</taxon>
        <taxon>Bacilli</taxon>
        <taxon>Bacillales</taxon>
        <taxon>Bacillaceae</taxon>
        <taxon>Halalkalibacter</taxon>
    </lineage>
</organism>
<evidence type="ECO:0008006" key="4">
    <source>
        <dbReference type="Google" id="ProtNLM"/>
    </source>
</evidence>
<keyword evidence="3" id="KW-1185">Reference proteome</keyword>
<keyword evidence="1" id="KW-0732">Signal</keyword>
<proteinExistence type="predicted"/>
<evidence type="ECO:0000313" key="3">
    <source>
        <dbReference type="Proteomes" id="UP000018890"/>
    </source>
</evidence>
<feature type="chain" id="PRO_5004846365" description="DUF3887 domain-containing protein" evidence="1">
    <location>
        <begin position="22"/>
        <end position="141"/>
    </location>
</feature>
<comment type="caution">
    <text evidence="2">The sequence shown here is derived from an EMBL/GenBank/DDBJ whole genome shotgun (WGS) entry which is preliminary data.</text>
</comment>
<dbReference type="RefSeq" id="WP_034743245.1">
    <property type="nucleotide sequence ID" value="NZ_BAUT01000007.1"/>
</dbReference>
<dbReference type="OrthoDB" id="2083243at2"/>
<feature type="signal peptide" evidence="1">
    <location>
        <begin position="1"/>
        <end position="21"/>
    </location>
</feature>
<sequence length="141" mass="16446">MTRKTLIFVLLFLFATIPVYAQSNEDGYVEVYDLQLDKITKTIPVSEEILTKAERYLTNIDELYKKFKPMPQKGKLIRIPFNSSIHIKNKWVTSSIQEVIFIIPENDSSLLLVFDEEKTPFFFTFTENIDELLAEIDDTAE</sequence>
<protein>
    <recommendedName>
        <fullName evidence="4">DUF3887 domain-containing protein</fullName>
    </recommendedName>
</protein>
<dbReference type="EMBL" id="BAUT01000007">
    <property type="protein sequence ID" value="GAE25191.1"/>
    <property type="molecule type" value="Genomic_DNA"/>
</dbReference>